<dbReference type="Gene3D" id="3.30.70.270">
    <property type="match status" value="2"/>
</dbReference>
<dbReference type="Pfam" id="PF00078">
    <property type="entry name" value="RVT_1"/>
    <property type="match status" value="1"/>
</dbReference>
<dbReference type="Gene3D" id="3.10.10.10">
    <property type="entry name" value="HIV Type 1 Reverse Transcriptase, subunit A, domain 1"/>
    <property type="match status" value="1"/>
</dbReference>
<dbReference type="InterPro" id="IPR050951">
    <property type="entry name" value="Retrovirus_Pol_polyprotein"/>
</dbReference>
<evidence type="ECO:0000313" key="3">
    <source>
        <dbReference type="Proteomes" id="UP001152795"/>
    </source>
</evidence>
<protein>
    <recommendedName>
        <fullName evidence="1">Reverse transcriptase domain-containing protein</fullName>
    </recommendedName>
</protein>
<dbReference type="OrthoDB" id="5987109at2759"/>
<dbReference type="InterPro" id="IPR000477">
    <property type="entry name" value="RT_dom"/>
</dbReference>
<name>A0A6S7GK62_PARCT</name>
<dbReference type="AlphaFoldDB" id="A0A6S7GK62"/>
<accession>A0A6S7GK62</accession>
<sequence>MKDDEIEEKDDNYGIYSLGKAQAEPYVVDVLVSNESLKMEVDTGAAVSIMNEDTYTLLKKKHPNLELKESKVRLDTYMGEQVKVLGQVETSVKYEDQEGLKEDNNISVKVNKLLEKYEEVFHEELGTFSGRKTKIYVADDASPKYCKTRPVSYALRGKVEKELEKLQEEGAIEPVQFADWAAPIVSIVKDDKSIRIFLRVDDILVSGSNDEEHVANLEEVLKRLSDHGLRLKKKNCAFMVNEVMYLGQKINSQGMQPIQEKIRAITDATAPMNVSEVRSYMGMINYYQKYLPNL</sequence>
<proteinExistence type="predicted"/>
<organism evidence="2 3">
    <name type="scientific">Paramuricea clavata</name>
    <name type="common">Red gorgonian</name>
    <name type="synonym">Violescent sea-whip</name>
    <dbReference type="NCBI Taxonomy" id="317549"/>
    <lineage>
        <taxon>Eukaryota</taxon>
        <taxon>Metazoa</taxon>
        <taxon>Cnidaria</taxon>
        <taxon>Anthozoa</taxon>
        <taxon>Octocorallia</taxon>
        <taxon>Malacalcyonacea</taxon>
        <taxon>Plexauridae</taxon>
        <taxon>Paramuricea</taxon>
    </lineage>
</organism>
<reference evidence="2" key="1">
    <citation type="submission" date="2020-04" db="EMBL/GenBank/DDBJ databases">
        <authorList>
            <person name="Alioto T."/>
            <person name="Alioto T."/>
            <person name="Gomez Garrido J."/>
        </authorList>
    </citation>
    <scope>NUCLEOTIDE SEQUENCE</scope>
    <source>
        <strain evidence="2">A484AB</strain>
    </source>
</reference>
<keyword evidence="3" id="KW-1185">Reference proteome</keyword>
<dbReference type="PANTHER" id="PTHR37984">
    <property type="entry name" value="PROTEIN CBG26694"/>
    <property type="match status" value="1"/>
</dbReference>
<comment type="caution">
    <text evidence="2">The sequence shown here is derived from an EMBL/GenBank/DDBJ whole genome shotgun (WGS) entry which is preliminary data.</text>
</comment>
<gene>
    <name evidence="2" type="ORF">PACLA_8A032351</name>
</gene>
<dbReference type="SUPFAM" id="SSF56672">
    <property type="entry name" value="DNA/RNA polymerases"/>
    <property type="match status" value="1"/>
</dbReference>
<evidence type="ECO:0000313" key="2">
    <source>
        <dbReference type="EMBL" id="CAB3990019.1"/>
    </source>
</evidence>
<evidence type="ECO:0000259" key="1">
    <source>
        <dbReference type="Pfam" id="PF00078"/>
    </source>
</evidence>
<dbReference type="InterPro" id="IPR043502">
    <property type="entry name" value="DNA/RNA_pol_sf"/>
</dbReference>
<dbReference type="EMBL" id="CACRXK020001585">
    <property type="protein sequence ID" value="CAB3990019.1"/>
    <property type="molecule type" value="Genomic_DNA"/>
</dbReference>
<dbReference type="PANTHER" id="PTHR37984:SF5">
    <property type="entry name" value="PROTEIN NYNRIN-LIKE"/>
    <property type="match status" value="1"/>
</dbReference>
<feature type="domain" description="Reverse transcriptase" evidence="1">
    <location>
        <begin position="192"/>
        <end position="250"/>
    </location>
</feature>
<dbReference type="Proteomes" id="UP001152795">
    <property type="component" value="Unassembled WGS sequence"/>
</dbReference>
<dbReference type="InterPro" id="IPR043128">
    <property type="entry name" value="Rev_trsase/Diguanyl_cyclase"/>
</dbReference>